<dbReference type="OrthoDB" id="3265369at2759"/>
<feature type="compositionally biased region" description="Polar residues" evidence="1">
    <location>
        <begin position="187"/>
        <end position="197"/>
    </location>
</feature>
<comment type="caution">
    <text evidence="2">The sequence shown here is derived from an EMBL/GenBank/DDBJ whole genome shotgun (WGS) entry which is preliminary data.</text>
</comment>
<organism evidence="2 3">
    <name type="scientific">Russula ochroleuca</name>
    <dbReference type="NCBI Taxonomy" id="152965"/>
    <lineage>
        <taxon>Eukaryota</taxon>
        <taxon>Fungi</taxon>
        <taxon>Dikarya</taxon>
        <taxon>Basidiomycota</taxon>
        <taxon>Agaricomycotina</taxon>
        <taxon>Agaricomycetes</taxon>
        <taxon>Russulales</taxon>
        <taxon>Russulaceae</taxon>
        <taxon>Russula</taxon>
    </lineage>
</organism>
<reference evidence="2" key="2">
    <citation type="journal article" date="2020" name="Nat. Commun.">
        <title>Large-scale genome sequencing of mycorrhizal fungi provides insights into the early evolution of symbiotic traits.</title>
        <authorList>
            <person name="Miyauchi S."/>
            <person name="Kiss E."/>
            <person name="Kuo A."/>
            <person name="Drula E."/>
            <person name="Kohler A."/>
            <person name="Sanchez-Garcia M."/>
            <person name="Morin E."/>
            <person name="Andreopoulos B."/>
            <person name="Barry K.W."/>
            <person name="Bonito G."/>
            <person name="Buee M."/>
            <person name="Carver A."/>
            <person name="Chen C."/>
            <person name="Cichocki N."/>
            <person name="Clum A."/>
            <person name="Culley D."/>
            <person name="Crous P.W."/>
            <person name="Fauchery L."/>
            <person name="Girlanda M."/>
            <person name="Hayes R.D."/>
            <person name="Keri Z."/>
            <person name="LaButti K."/>
            <person name="Lipzen A."/>
            <person name="Lombard V."/>
            <person name="Magnuson J."/>
            <person name="Maillard F."/>
            <person name="Murat C."/>
            <person name="Nolan M."/>
            <person name="Ohm R.A."/>
            <person name="Pangilinan J."/>
            <person name="Pereira M.F."/>
            <person name="Perotto S."/>
            <person name="Peter M."/>
            <person name="Pfister S."/>
            <person name="Riley R."/>
            <person name="Sitrit Y."/>
            <person name="Stielow J.B."/>
            <person name="Szollosi G."/>
            <person name="Zifcakova L."/>
            <person name="Stursova M."/>
            <person name="Spatafora J.W."/>
            <person name="Tedersoo L."/>
            <person name="Vaario L.M."/>
            <person name="Yamada A."/>
            <person name="Yan M."/>
            <person name="Wang P."/>
            <person name="Xu J."/>
            <person name="Bruns T."/>
            <person name="Baldrian P."/>
            <person name="Vilgalys R."/>
            <person name="Dunand C."/>
            <person name="Henrissat B."/>
            <person name="Grigoriev I.V."/>
            <person name="Hibbett D."/>
            <person name="Nagy L.G."/>
            <person name="Martin F.M."/>
        </authorList>
    </citation>
    <scope>NUCLEOTIDE SEQUENCE</scope>
    <source>
        <strain evidence="2">Prilba</strain>
    </source>
</reference>
<name>A0A9P5K211_9AGAM</name>
<protein>
    <submittedName>
        <fullName evidence="2">Uncharacterized protein</fullName>
    </submittedName>
</protein>
<dbReference type="Proteomes" id="UP000759537">
    <property type="component" value="Unassembled WGS sequence"/>
</dbReference>
<sequence length="256" mass="27705">MATRTFVVFQDDPSEPLPTIKTDVSPSPALIEPTILGISHIPVTNAEKENLHPVTGARSAANDSQSKKRKNGILATKLHIPSTTKKPRDLALDCRKRKTTTPSSFKTSNGGRVISSRALDLSRLEEIVEHEQPCQDKVTQAEVDSKCYDLTVSPLADVSRAFDQVSLSSAESRPGISRILSSKKASLNEDSGISSSKPLAGSVSPKMADTASEEAFFSTPERKQIYAAFTFTSPPPSSKPCVSTHLDIFGDIKFDF</sequence>
<accession>A0A9P5K211</accession>
<feature type="region of interest" description="Disordered" evidence="1">
    <location>
        <begin position="53"/>
        <end position="88"/>
    </location>
</feature>
<dbReference type="AlphaFoldDB" id="A0A9P5K211"/>
<feature type="region of interest" description="Disordered" evidence="1">
    <location>
        <begin position="187"/>
        <end position="206"/>
    </location>
</feature>
<keyword evidence="3" id="KW-1185">Reference proteome</keyword>
<gene>
    <name evidence="2" type="ORF">DFH94DRAFT_762856</name>
</gene>
<proteinExistence type="predicted"/>
<reference evidence="2" key="1">
    <citation type="submission" date="2019-10" db="EMBL/GenBank/DDBJ databases">
        <authorList>
            <consortium name="DOE Joint Genome Institute"/>
            <person name="Kuo A."/>
            <person name="Miyauchi S."/>
            <person name="Kiss E."/>
            <person name="Drula E."/>
            <person name="Kohler A."/>
            <person name="Sanchez-Garcia M."/>
            <person name="Andreopoulos B."/>
            <person name="Barry K.W."/>
            <person name="Bonito G."/>
            <person name="Buee M."/>
            <person name="Carver A."/>
            <person name="Chen C."/>
            <person name="Cichocki N."/>
            <person name="Clum A."/>
            <person name="Culley D."/>
            <person name="Crous P.W."/>
            <person name="Fauchery L."/>
            <person name="Girlanda M."/>
            <person name="Hayes R."/>
            <person name="Keri Z."/>
            <person name="LaButti K."/>
            <person name="Lipzen A."/>
            <person name="Lombard V."/>
            <person name="Magnuson J."/>
            <person name="Maillard F."/>
            <person name="Morin E."/>
            <person name="Murat C."/>
            <person name="Nolan M."/>
            <person name="Ohm R."/>
            <person name="Pangilinan J."/>
            <person name="Pereira M."/>
            <person name="Perotto S."/>
            <person name="Peter M."/>
            <person name="Riley R."/>
            <person name="Sitrit Y."/>
            <person name="Stielow B."/>
            <person name="Szollosi G."/>
            <person name="Zifcakova L."/>
            <person name="Stursova M."/>
            <person name="Spatafora J.W."/>
            <person name="Tedersoo L."/>
            <person name="Vaario L.-M."/>
            <person name="Yamada A."/>
            <person name="Yan M."/>
            <person name="Wang P."/>
            <person name="Xu J."/>
            <person name="Bruns T."/>
            <person name="Baldrian P."/>
            <person name="Vilgalys R."/>
            <person name="Henrissat B."/>
            <person name="Grigoriev I.V."/>
            <person name="Hibbett D."/>
            <person name="Nagy L.G."/>
            <person name="Martin F.M."/>
        </authorList>
    </citation>
    <scope>NUCLEOTIDE SEQUENCE</scope>
    <source>
        <strain evidence="2">Prilba</strain>
    </source>
</reference>
<evidence type="ECO:0000313" key="2">
    <source>
        <dbReference type="EMBL" id="KAF8474511.1"/>
    </source>
</evidence>
<dbReference type="EMBL" id="WHVB01000017">
    <property type="protein sequence ID" value="KAF8474511.1"/>
    <property type="molecule type" value="Genomic_DNA"/>
</dbReference>
<evidence type="ECO:0000313" key="3">
    <source>
        <dbReference type="Proteomes" id="UP000759537"/>
    </source>
</evidence>
<evidence type="ECO:0000256" key="1">
    <source>
        <dbReference type="SAM" id="MobiDB-lite"/>
    </source>
</evidence>